<evidence type="ECO:0000313" key="3">
    <source>
        <dbReference type="Proteomes" id="UP000821866"/>
    </source>
</evidence>
<comment type="caution">
    <text evidence="2">The sequence shown here is derived from an EMBL/GenBank/DDBJ whole genome shotgun (WGS) entry which is preliminary data.</text>
</comment>
<dbReference type="EMBL" id="JABSTU010000005">
    <property type="protein sequence ID" value="KAH8031499.1"/>
    <property type="molecule type" value="Genomic_DNA"/>
</dbReference>
<proteinExistence type="predicted"/>
<sequence>MLAELTYQPPRPPEFSLEPSCARHGRHNSMDSPTAPPRPLDTFSNHNFSAVSDFTSMTLELGWPTPGATTQGQPVADATHSSAGFTSRNPLIYFQCEGRAATEASAQVDHALAAGEAIEPGDGERIPIAGPHFTVPAIHLLYAGLGKPTAAPKWAMACIQEQPGSSMTGVLAFVSTSHHGTSIATETTSTATVNKHDQQAWPRKTFGKAAQSPKRQSRNLSGSGN</sequence>
<feature type="region of interest" description="Disordered" evidence="1">
    <location>
        <begin position="1"/>
        <end position="38"/>
    </location>
</feature>
<dbReference type="AlphaFoldDB" id="A0A9J6EAF0"/>
<evidence type="ECO:0000256" key="1">
    <source>
        <dbReference type="SAM" id="MobiDB-lite"/>
    </source>
</evidence>
<feature type="region of interest" description="Disordered" evidence="1">
    <location>
        <begin position="186"/>
        <end position="225"/>
    </location>
</feature>
<name>A0A9J6EAF0_RHIMP</name>
<evidence type="ECO:0000313" key="2">
    <source>
        <dbReference type="EMBL" id="KAH8031499.1"/>
    </source>
</evidence>
<dbReference type="Proteomes" id="UP000821866">
    <property type="component" value="Chromosome 3"/>
</dbReference>
<keyword evidence="3" id="KW-1185">Reference proteome</keyword>
<accession>A0A9J6EAF0</accession>
<gene>
    <name evidence="2" type="ORF">HPB51_017772</name>
</gene>
<protein>
    <submittedName>
        <fullName evidence="2">Uncharacterized protein</fullName>
    </submittedName>
</protein>
<reference evidence="2" key="2">
    <citation type="submission" date="2021-09" db="EMBL/GenBank/DDBJ databases">
        <authorList>
            <person name="Jia N."/>
            <person name="Wang J."/>
            <person name="Shi W."/>
            <person name="Du L."/>
            <person name="Sun Y."/>
            <person name="Zhan W."/>
            <person name="Jiang J."/>
            <person name="Wang Q."/>
            <person name="Zhang B."/>
            <person name="Ji P."/>
            <person name="Sakyi L.B."/>
            <person name="Cui X."/>
            <person name="Yuan T."/>
            <person name="Jiang B."/>
            <person name="Yang W."/>
            <person name="Lam T.T.-Y."/>
            <person name="Chang Q."/>
            <person name="Ding S."/>
            <person name="Wang X."/>
            <person name="Zhu J."/>
            <person name="Ruan X."/>
            <person name="Zhao L."/>
            <person name="Wei J."/>
            <person name="Que T."/>
            <person name="Du C."/>
            <person name="Cheng J."/>
            <person name="Dai P."/>
            <person name="Han X."/>
            <person name="Huang E."/>
            <person name="Gao Y."/>
            <person name="Liu J."/>
            <person name="Shao H."/>
            <person name="Ye R."/>
            <person name="Li L."/>
            <person name="Wei W."/>
            <person name="Wang X."/>
            <person name="Wang C."/>
            <person name="Huo Q."/>
            <person name="Li W."/>
            <person name="Guo W."/>
            <person name="Chen H."/>
            <person name="Chen S."/>
            <person name="Zhou L."/>
            <person name="Zhou L."/>
            <person name="Ni X."/>
            <person name="Tian J."/>
            <person name="Zhou Y."/>
            <person name="Sheng Y."/>
            <person name="Liu T."/>
            <person name="Pan Y."/>
            <person name="Xia L."/>
            <person name="Li J."/>
            <person name="Zhao F."/>
            <person name="Cao W."/>
        </authorList>
    </citation>
    <scope>NUCLEOTIDE SEQUENCE</scope>
    <source>
        <strain evidence="2">Rmic-2018</strain>
        <tissue evidence="2">Larvae</tissue>
    </source>
</reference>
<organism evidence="2 3">
    <name type="scientific">Rhipicephalus microplus</name>
    <name type="common">Cattle tick</name>
    <name type="synonym">Boophilus microplus</name>
    <dbReference type="NCBI Taxonomy" id="6941"/>
    <lineage>
        <taxon>Eukaryota</taxon>
        <taxon>Metazoa</taxon>
        <taxon>Ecdysozoa</taxon>
        <taxon>Arthropoda</taxon>
        <taxon>Chelicerata</taxon>
        <taxon>Arachnida</taxon>
        <taxon>Acari</taxon>
        <taxon>Parasitiformes</taxon>
        <taxon>Ixodida</taxon>
        <taxon>Ixodoidea</taxon>
        <taxon>Ixodidae</taxon>
        <taxon>Rhipicephalinae</taxon>
        <taxon>Rhipicephalus</taxon>
        <taxon>Boophilus</taxon>
    </lineage>
</organism>
<reference evidence="2" key="1">
    <citation type="journal article" date="2020" name="Cell">
        <title>Large-Scale Comparative Analyses of Tick Genomes Elucidate Their Genetic Diversity and Vector Capacities.</title>
        <authorList>
            <consortium name="Tick Genome and Microbiome Consortium (TIGMIC)"/>
            <person name="Jia N."/>
            <person name="Wang J."/>
            <person name="Shi W."/>
            <person name="Du L."/>
            <person name="Sun Y."/>
            <person name="Zhan W."/>
            <person name="Jiang J.F."/>
            <person name="Wang Q."/>
            <person name="Zhang B."/>
            <person name="Ji P."/>
            <person name="Bell-Sakyi L."/>
            <person name="Cui X.M."/>
            <person name="Yuan T.T."/>
            <person name="Jiang B.G."/>
            <person name="Yang W.F."/>
            <person name="Lam T.T."/>
            <person name="Chang Q.C."/>
            <person name="Ding S.J."/>
            <person name="Wang X.J."/>
            <person name="Zhu J.G."/>
            <person name="Ruan X.D."/>
            <person name="Zhao L."/>
            <person name="Wei J.T."/>
            <person name="Ye R.Z."/>
            <person name="Que T.C."/>
            <person name="Du C.H."/>
            <person name="Zhou Y.H."/>
            <person name="Cheng J.X."/>
            <person name="Dai P.F."/>
            <person name="Guo W.B."/>
            <person name="Han X.H."/>
            <person name="Huang E.J."/>
            <person name="Li L.F."/>
            <person name="Wei W."/>
            <person name="Gao Y.C."/>
            <person name="Liu J.Z."/>
            <person name="Shao H.Z."/>
            <person name="Wang X."/>
            <person name="Wang C.C."/>
            <person name="Yang T.C."/>
            <person name="Huo Q.B."/>
            <person name="Li W."/>
            <person name="Chen H.Y."/>
            <person name="Chen S.E."/>
            <person name="Zhou L.G."/>
            <person name="Ni X.B."/>
            <person name="Tian J.H."/>
            <person name="Sheng Y."/>
            <person name="Liu T."/>
            <person name="Pan Y.S."/>
            <person name="Xia L.Y."/>
            <person name="Li J."/>
            <person name="Zhao F."/>
            <person name="Cao W.C."/>
        </authorList>
    </citation>
    <scope>NUCLEOTIDE SEQUENCE</scope>
    <source>
        <strain evidence="2">Rmic-2018</strain>
    </source>
</reference>